<protein>
    <submittedName>
        <fullName evidence="2">Uncharacterized protein</fullName>
    </submittedName>
</protein>
<feature type="transmembrane region" description="Helical" evidence="1">
    <location>
        <begin position="99"/>
        <end position="118"/>
    </location>
</feature>
<dbReference type="STRING" id="1124188.SAMN05444377_10563"/>
<evidence type="ECO:0000313" key="3">
    <source>
        <dbReference type="Proteomes" id="UP000184147"/>
    </source>
</evidence>
<keyword evidence="1" id="KW-1133">Transmembrane helix</keyword>
<reference evidence="2 3" key="1">
    <citation type="submission" date="2016-11" db="EMBL/GenBank/DDBJ databases">
        <authorList>
            <person name="Jaros S."/>
            <person name="Januszkiewicz K."/>
            <person name="Wedrychowicz H."/>
        </authorList>
    </citation>
    <scope>NUCLEOTIDE SEQUENCE [LARGE SCALE GENOMIC DNA]</scope>
    <source>
        <strain evidence="2 3">DSM 25660</strain>
    </source>
</reference>
<evidence type="ECO:0000313" key="2">
    <source>
        <dbReference type="EMBL" id="SHF22706.1"/>
    </source>
</evidence>
<dbReference type="OrthoDB" id="1366754at2"/>
<name>A0A1M4ZYJ6_9FLAO</name>
<dbReference type="EMBL" id="FQVQ01000005">
    <property type="protein sequence ID" value="SHF22706.1"/>
    <property type="molecule type" value="Genomic_DNA"/>
</dbReference>
<keyword evidence="1" id="KW-0472">Membrane</keyword>
<feature type="transmembrane region" description="Helical" evidence="1">
    <location>
        <begin position="72"/>
        <end position="93"/>
    </location>
</feature>
<accession>A0A1M4ZYJ6</accession>
<organism evidence="2 3">
    <name type="scientific">Flavobacterium fontis</name>
    <dbReference type="NCBI Taxonomy" id="1124188"/>
    <lineage>
        <taxon>Bacteria</taxon>
        <taxon>Pseudomonadati</taxon>
        <taxon>Bacteroidota</taxon>
        <taxon>Flavobacteriia</taxon>
        <taxon>Flavobacteriales</taxon>
        <taxon>Flavobacteriaceae</taxon>
        <taxon>Flavobacterium</taxon>
    </lineage>
</organism>
<gene>
    <name evidence="2" type="ORF">SAMN05444377_10563</name>
</gene>
<dbReference type="AlphaFoldDB" id="A0A1M4ZYJ6"/>
<sequence length="123" mass="13919">MKHFFLQTHLFWILTKFMLAIAGIGGFISMWSLGIFRDHFTLIANGLLVLYGFLLGYSGYADIRSIPPNTVIRLITGTLSVVSGLALLLLIFLQHVRNPLITLLMALWVIVLGLYEWAQLVRE</sequence>
<keyword evidence="1" id="KW-0812">Transmembrane</keyword>
<feature type="transmembrane region" description="Helical" evidence="1">
    <location>
        <begin position="12"/>
        <end position="33"/>
    </location>
</feature>
<dbReference type="Proteomes" id="UP000184147">
    <property type="component" value="Unassembled WGS sequence"/>
</dbReference>
<feature type="transmembrane region" description="Helical" evidence="1">
    <location>
        <begin position="39"/>
        <end position="60"/>
    </location>
</feature>
<keyword evidence="3" id="KW-1185">Reference proteome</keyword>
<dbReference type="RefSeq" id="WP_073362554.1">
    <property type="nucleotide sequence ID" value="NZ_FQVQ01000005.1"/>
</dbReference>
<evidence type="ECO:0000256" key="1">
    <source>
        <dbReference type="SAM" id="Phobius"/>
    </source>
</evidence>
<proteinExistence type="predicted"/>